<proteinExistence type="predicted"/>
<protein>
    <submittedName>
        <fullName evidence="2">Uncharacterized protein</fullName>
    </submittedName>
</protein>
<dbReference type="EMBL" id="CAJJDP010000012">
    <property type="protein sequence ID" value="CAD8142436.1"/>
    <property type="molecule type" value="Genomic_DNA"/>
</dbReference>
<feature type="coiled-coil region" evidence="1">
    <location>
        <begin position="62"/>
        <end position="121"/>
    </location>
</feature>
<sequence>MLSDFDRKVCQKHKLEILTIDLKQSTADEDKFLCIKCLMEKIDISNMALVEETKIMIKQMKSEQLNNKIKDNQIRIQNFKQIESQVKEMKVSINTTIDKLSSNLNQKITQMENQLDDSESKTLVSTFEEDVRILSKFYKGSYNFEISKEFEQSLDDNSYLDSIEEQLQSIINCPRLIEIKECLERTKVENKNKDVKQLKLLNKKEEDPYKTPSLKIQCNKHGKEIIMFNLNPDETEFSRLACVECIQANNPIKYTTLGDANFKWNEYLGQTSDQIKRFQNQRYLKSSQIIDILQDIKEEHNSTLSEIINKVNTQYSMFFQNEINEFNGNVICQMNFEQINGVAEILSQQDKFQVLSEKQFVIQKKDVNQLELISTKFGKLIQNDLVATQKINKILKESSFIMPNVKDQTKDIVQDDQNSIQNFQQIKQLNLQIEHFKIYQAILNDGLNQYDVIMRAISSLSNEFKDAQLQQFNEYVSKIQKDFSLIQKFKEFDQITKELKLCKEEKESLQNQLIENDNMNLGNIQIINDLRIHNQEQITKIDDLKDENENLLVKLEEFEQQKIQFEVIIQEQQTQLQTYQEINQQKQEIIQQLQNTLVSIKYLFKSELVILLITDILNNLQAYQQFSNLKWKSY</sequence>
<evidence type="ECO:0000256" key="1">
    <source>
        <dbReference type="SAM" id="Coils"/>
    </source>
</evidence>
<dbReference type="AlphaFoldDB" id="A0A8S1SSQ3"/>
<accession>A0A8S1SSQ3</accession>
<evidence type="ECO:0000313" key="2">
    <source>
        <dbReference type="EMBL" id="CAD8142436.1"/>
    </source>
</evidence>
<keyword evidence="1" id="KW-0175">Coiled coil</keyword>
<name>A0A8S1SSQ3_PAROT</name>
<evidence type="ECO:0000313" key="3">
    <source>
        <dbReference type="Proteomes" id="UP000683925"/>
    </source>
</evidence>
<dbReference type="OMA" id="RFQNQRY"/>
<gene>
    <name evidence="2" type="ORF">POCTA_138.1.T0130480</name>
</gene>
<dbReference type="Proteomes" id="UP000683925">
    <property type="component" value="Unassembled WGS sequence"/>
</dbReference>
<feature type="coiled-coil region" evidence="1">
    <location>
        <begin position="492"/>
        <end position="596"/>
    </location>
</feature>
<organism evidence="2 3">
    <name type="scientific">Paramecium octaurelia</name>
    <dbReference type="NCBI Taxonomy" id="43137"/>
    <lineage>
        <taxon>Eukaryota</taxon>
        <taxon>Sar</taxon>
        <taxon>Alveolata</taxon>
        <taxon>Ciliophora</taxon>
        <taxon>Intramacronucleata</taxon>
        <taxon>Oligohymenophorea</taxon>
        <taxon>Peniculida</taxon>
        <taxon>Parameciidae</taxon>
        <taxon>Paramecium</taxon>
    </lineage>
</organism>
<reference evidence="2" key="1">
    <citation type="submission" date="2021-01" db="EMBL/GenBank/DDBJ databases">
        <authorList>
            <consortium name="Genoscope - CEA"/>
            <person name="William W."/>
        </authorList>
    </citation>
    <scope>NUCLEOTIDE SEQUENCE</scope>
</reference>
<keyword evidence="3" id="KW-1185">Reference proteome</keyword>
<comment type="caution">
    <text evidence="2">The sequence shown here is derived from an EMBL/GenBank/DDBJ whole genome shotgun (WGS) entry which is preliminary data.</text>
</comment>
<dbReference type="OrthoDB" id="309408at2759"/>